<evidence type="ECO:0000313" key="1">
    <source>
        <dbReference type="EMBL" id="PPA73583.1"/>
    </source>
</evidence>
<evidence type="ECO:0000313" key="2">
    <source>
        <dbReference type="Proteomes" id="UP000239990"/>
    </source>
</evidence>
<sequence>MSERALPYRGLTWDHPRGFNALHVATAHTPLVHWDKQSLEGFESAPIAELCARYDLVVLDHPHLGEALAHDCLQALDTVFAPDELARIARDSIGLSYDSYRMDDRQWALPLDAATQVMATRADRLDGPVPRTWREVLTLSQRSGAVALSWGGPHPLLSLLSIAAAIAPDTDLRPHGAWHDEATLAEACDVLSELARLTPTHALAYNPIALLGHMSSRDDIALCPLVYGYVNYATLAVAKPLTFRDAPEADAGRPGSILGGTGIAISRRCIVGPELRAHLLWLLAADTQSGFIPQHEGQPSHRDSWGDANVNAASGNFYVNTARTLEAASIRPRHDGYIAFQAEASQFLRDGVAARASCHSLARGLTQRFQASLARAPKHTAT</sequence>
<comment type="caution">
    <text evidence="1">The sequence shown here is derived from an EMBL/GenBank/DDBJ whole genome shotgun (WGS) entry which is preliminary data.</text>
</comment>
<dbReference type="SUPFAM" id="SSF53850">
    <property type="entry name" value="Periplasmic binding protein-like II"/>
    <property type="match status" value="1"/>
</dbReference>
<proteinExistence type="predicted"/>
<protein>
    <recommendedName>
        <fullName evidence="3">Extracellular solute-binding protein</fullName>
    </recommendedName>
</protein>
<dbReference type="RefSeq" id="WP_104145288.1">
    <property type="nucleotide sequence ID" value="NZ_PREU01000014.1"/>
</dbReference>
<dbReference type="Gene3D" id="3.40.190.10">
    <property type="entry name" value="Periplasmic binding protein-like II"/>
    <property type="match status" value="2"/>
</dbReference>
<organism evidence="1 2">
    <name type="scientific">Achromobacter spanius</name>
    <dbReference type="NCBI Taxonomy" id="217203"/>
    <lineage>
        <taxon>Bacteria</taxon>
        <taxon>Pseudomonadati</taxon>
        <taxon>Pseudomonadota</taxon>
        <taxon>Betaproteobacteria</taxon>
        <taxon>Burkholderiales</taxon>
        <taxon>Alcaligenaceae</taxon>
        <taxon>Achromobacter</taxon>
    </lineage>
</organism>
<reference evidence="1 2" key="1">
    <citation type="submission" date="2018-02" db="EMBL/GenBank/DDBJ databases">
        <title>Draft Genome of Achromobacter spanius stain 6.</title>
        <authorList>
            <person name="Gunasekera T.S."/>
            <person name="Radwan O."/>
            <person name="Ruiz O.N."/>
        </authorList>
    </citation>
    <scope>NUCLEOTIDE SEQUENCE [LARGE SCALE GENOMIC DNA]</scope>
    <source>
        <strain evidence="1 2">6</strain>
    </source>
</reference>
<accession>A0A2S5GL53</accession>
<name>A0A2S5GL53_9BURK</name>
<gene>
    <name evidence="1" type="ORF">C4E15_24970</name>
</gene>
<dbReference type="Proteomes" id="UP000239990">
    <property type="component" value="Unassembled WGS sequence"/>
</dbReference>
<dbReference type="AlphaFoldDB" id="A0A2S5GL53"/>
<dbReference type="OrthoDB" id="9811622at2"/>
<evidence type="ECO:0008006" key="3">
    <source>
        <dbReference type="Google" id="ProtNLM"/>
    </source>
</evidence>
<dbReference type="EMBL" id="PREU01000014">
    <property type="protein sequence ID" value="PPA73583.1"/>
    <property type="molecule type" value="Genomic_DNA"/>
</dbReference>